<dbReference type="InterPro" id="IPR036397">
    <property type="entry name" value="RNaseH_sf"/>
</dbReference>
<keyword evidence="1" id="KW-0540">Nuclease</keyword>
<dbReference type="GO" id="GO:0004527">
    <property type="term" value="F:exonuclease activity"/>
    <property type="evidence" value="ECO:0007669"/>
    <property type="project" value="UniProtKB-KW"/>
</dbReference>
<dbReference type="Pfam" id="PF00929">
    <property type="entry name" value="RNase_T"/>
    <property type="match status" value="1"/>
</dbReference>
<dbReference type="Proteomes" id="UP001206312">
    <property type="component" value="Unassembled WGS sequence"/>
</dbReference>
<evidence type="ECO:0000259" key="4">
    <source>
        <dbReference type="SMART" id="SM00479"/>
    </source>
</evidence>
<proteinExistence type="predicted"/>
<evidence type="ECO:0000313" key="5">
    <source>
        <dbReference type="EMBL" id="MCO5723359.1"/>
    </source>
</evidence>
<dbReference type="Gene3D" id="3.30.420.10">
    <property type="entry name" value="Ribonuclease H-like superfamily/Ribonuclease H"/>
    <property type="match status" value="1"/>
</dbReference>
<evidence type="ECO:0000256" key="2">
    <source>
        <dbReference type="ARBA" id="ARBA00022801"/>
    </source>
</evidence>
<dbReference type="SMART" id="SM00479">
    <property type="entry name" value="EXOIII"/>
    <property type="match status" value="1"/>
</dbReference>
<evidence type="ECO:0000256" key="1">
    <source>
        <dbReference type="ARBA" id="ARBA00022722"/>
    </source>
</evidence>
<dbReference type="InterPro" id="IPR013520">
    <property type="entry name" value="Ribonucl_H"/>
</dbReference>
<dbReference type="SUPFAM" id="SSF53098">
    <property type="entry name" value="Ribonuclease H-like"/>
    <property type="match status" value="1"/>
</dbReference>
<reference evidence="5 6" key="1">
    <citation type="submission" date="2022-06" db="EMBL/GenBank/DDBJ databases">
        <authorList>
            <person name="Xuan X."/>
        </authorList>
    </citation>
    <scope>NUCLEOTIDE SEQUENCE [LARGE SCALE GENOMIC DNA]</scope>
    <source>
        <strain evidence="5 6">2V75</strain>
    </source>
</reference>
<dbReference type="PANTHER" id="PTHR30231:SF4">
    <property type="entry name" value="PROTEIN NEN2"/>
    <property type="match status" value="1"/>
</dbReference>
<evidence type="ECO:0000256" key="3">
    <source>
        <dbReference type="ARBA" id="ARBA00022839"/>
    </source>
</evidence>
<sequence length="211" mass="23388">MKLFRKNPGSPAGDVAGKDVSEALFVVLDTETTGLDPLHDRILSIGVLKLQGGRIRVRESMELFIAQEHFDHRSVPIHGILKQGPNRRLPEREALEQFLGFCDGAILVGHHIGFDLEMLRRGLARHGMPEPGNPCLDTDLLYKATLLKSPLLNKKAHYSLDELAGRFDLSCKDRHTALGDAYLTAVAFLHILGLLAAKRPLTLKYLLRIGS</sequence>
<name>A0ABT1AUN3_9FLAO</name>
<organism evidence="5 6">
    <name type="scientific">Robiginitalea marina</name>
    <dbReference type="NCBI Taxonomy" id="2954105"/>
    <lineage>
        <taxon>Bacteria</taxon>
        <taxon>Pseudomonadati</taxon>
        <taxon>Bacteroidota</taxon>
        <taxon>Flavobacteriia</taxon>
        <taxon>Flavobacteriales</taxon>
        <taxon>Flavobacteriaceae</taxon>
        <taxon>Robiginitalea</taxon>
    </lineage>
</organism>
<keyword evidence="3 5" id="KW-0269">Exonuclease</keyword>
<keyword evidence="2" id="KW-0378">Hydrolase</keyword>
<dbReference type="EMBL" id="JAMXIB010000001">
    <property type="protein sequence ID" value="MCO5723359.1"/>
    <property type="molecule type" value="Genomic_DNA"/>
</dbReference>
<dbReference type="RefSeq" id="WP_252739737.1">
    <property type="nucleotide sequence ID" value="NZ_JAMXIB010000001.1"/>
</dbReference>
<protein>
    <submittedName>
        <fullName evidence="5">3'-5' exonuclease</fullName>
    </submittedName>
</protein>
<dbReference type="CDD" id="cd06127">
    <property type="entry name" value="DEDDh"/>
    <property type="match status" value="1"/>
</dbReference>
<comment type="caution">
    <text evidence="5">The sequence shown here is derived from an EMBL/GenBank/DDBJ whole genome shotgun (WGS) entry which is preliminary data.</text>
</comment>
<accession>A0ABT1AUN3</accession>
<dbReference type="PANTHER" id="PTHR30231">
    <property type="entry name" value="DNA POLYMERASE III SUBUNIT EPSILON"/>
    <property type="match status" value="1"/>
</dbReference>
<gene>
    <name evidence="5" type="ORF">NG653_00725</name>
</gene>
<dbReference type="InterPro" id="IPR012337">
    <property type="entry name" value="RNaseH-like_sf"/>
</dbReference>
<evidence type="ECO:0000313" key="6">
    <source>
        <dbReference type="Proteomes" id="UP001206312"/>
    </source>
</evidence>
<keyword evidence="6" id="KW-1185">Reference proteome</keyword>
<feature type="domain" description="Exonuclease" evidence="4">
    <location>
        <begin position="24"/>
        <end position="197"/>
    </location>
</feature>